<dbReference type="PANTHER" id="PTHR11557">
    <property type="entry name" value="PORPHOBILINOGEN DEAMINASE"/>
    <property type="match status" value="1"/>
</dbReference>
<comment type="cofactor">
    <cofactor evidence="8">
        <name>dipyrromethane</name>
        <dbReference type="ChEBI" id="CHEBI:60342"/>
    </cofactor>
    <text evidence="8">Binds 1 dipyrromethane group covalently.</text>
</comment>
<evidence type="ECO:0000256" key="7">
    <source>
        <dbReference type="ARBA" id="ARBA00048169"/>
    </source>
</evidence>
<dbReference type="Proteomes" id="UP000323337">
    <property type="component" value="Unassembled WGS sequence"/>
</dbReference>
<evidence type="ECO:0000259" key="9">
    <source>
        <dbReference type="Pfam" id="PF01379"/>
    </source>
</evidence>
<dbReference type="Pfam" id="PF03900">
    <property type="entry name" value="Porphobil_deamC"/>
    <property type="match status" value="1"/>
</dbReference>
<dbReference type="PRINTS" id="PR00151">
    <property type="entry name" value="PORPHBDMNASE"/>
</dbReference>
<dbReference type="PROSITE" id="PS00533">
    <property type="entry name" value="PORPHOBILINOGEN_DEAM"/>
    <property type="match status" value="1"/>
</dbReference>
<dbReference type="AlphaFoldDB" id="A0A5D0MNJ9"/>
<feature type="domain" description="Porphobilinogen deaminase C-terminal" evidence="10">
    <location>
        <begin position="224"/>
        <end position="294"/>
    </location>
</feature>
<dbReference type="Pfam" id="PF01379">
    <property type="entry name" value="Porphobil_deam"/>
    <property type="match status" value="1"/>
</dbReference>
<organism evidence="11 12">
    <name type="scientific">Flexistipes sinusarabici</name>
    <dbReference type="NCBI Taxonomy" id="2352"/>
    <lineage>
        <taxon>Bacteria</taxon>
        <taxon>Pseudomonadati</taxon>
        <taxon>Deferribacterota</taxon>
        <taxon>Deferribacteres</taxon>
        <taxon>Deferribacterales</taxon>
        <taxon>Flexistipitaceae</taxon>
        <taxon>Flexistipes</taxon>
    </lineage>
</organism>
<dbReference type="HAMAP" id="MF_00260">
    <property type="entry name" value="Porphobil_deam"/>
    <property type="match status" value="1"/>
</dbReference>
<dbReference type="GO" id="GO:0006782">
    <property type="term" value="P:protoporphyrinogen IX biosynthetic process"/>
    <property type="evidence" value="ECO:0007669"/>
    <property type="project" value="UniProtKB-UniRule"/>
</dbReference>
<comment type="miscellaneous">
    <text evidence="8">The porphobilinogen subunits are added to the dipyrromethane group.</text>
</comment>
<evidence type="ECO:0000256" key="6">
    <source>
        <dbReference type="ARBA" id="ARBA00023244"/>
    </source>
</evidence>
<reference evidence="11 12" key="1">
    <citation type="submission" date="2019-08" db="EMBL/GenBank/DDBJ databases">
        <title>Genomic characterization of a novel candidate phylum (ARYD3) from a high temperature, high salinity tertiary oil reservoir in north central Oklahoma, USA.</title>
        <authorList>
            <person name="Youssef N.H."/>
            <person name="Yadav A."/>
            <person name="Elshahed M.S."/>
        </authorList>
    </citation>
    <scope>NUCLEOTIDE SEQUENCE [LARGE SCALE GENOMIC DNA]</scope>
    <source>
        <strain evidence="11">ARYD1</strain>
    </source>
</reference>
<dbReference type="InterPro" id="IPR022419">
    <property type="entry name" value="Porphobilin_deaminase_cofac_BS"/>
</dbReference>
<evidence type="ECO:0000313" key="12">
    <source>
        <dbReference type="Proteomes" id="UP000323337"/>
    </source>
</evidence>
<gene>
    <name evidence="8 11" type="primary">hemC</name>
    <name evidence="11" type="ORF">FXF49_08265</name>
</gene>
<dbReference type="EMBL" id="VSIV01000209">
    <property type="protein sequence ID" value="TYB33051.1"/>
    <property type="molecule type" value="Genomic_DNA"/>
</dbReference>
<evidence type="ECO:0000256" key="2">
    <source>
        <dbReference type="ARBA" id="ARBA00004735"/>
    </source>
</evidence>
<name>A0A5D0MNJ9_FLESI</name>
<evidence type="ECO:0000256" key="1">
    <source>
        <dbReference type="ARBA" id="ARBA00002869"/>
    </source>
</evidence>
<evidence type="ECO:0000256" key="3">
    <source>
        <dbReference type="ARBA" id="ARBA00005638"/>
    </source>
</evidence>
<dbReference type="InterPro" id="IPR022418">
    <property type="entry name" value="Porphobilinogen_deaminase_C"/>
</dbReference>
<evidence type="ECO:0000313" key="11">
    <source>
        <dbReference type="EMBL" id="TYB33051.1"/>
    </source>
</evidence>
<dbReference type="InterPro" id="IPR036803">
    <property type="entry name" value="Porphobilinogen_deaminase_C_sf"/>
</dbReference>
<comment type="function">
    <text evidence="1 8">Tetrapolymerization of the monopyrrole PBG into the hydroxymethylbilane pre-uroporphyrinogen in several discrete steps.</text>
</comment>
<dbReference type="GO" id="GO:0004418">
    <property type="term" value="F:hydroxymethylbilane synthase activity"/>
    <property type="evidence" value="ECO:0007669"/>
    <property type="project" value="UniProtKB-UniRule"/>
</dbReference>
<keyword evidence="6 8" id="KW-0627">Porphyrin biosynthesis</keyword>
<dbReference type="FunFam" id="3.30.160.40:FF:000002">
    <property type="entry name" value="Porphobilinogen deaminase"/>
    <property type="match status" value="1"/>
</dbReference>
<dbReference type="PIRSF" id="PIRSF001438">
    <property type="entry name" value="4pyrrol_synth_OHMeBilane_synth"/>
    <property type="match status" value="1"/>
</dbReference>
<dbReference type="GO" id="GO:0005737">
    <property type="term" value="C:cytoplasm"/>
    <property type="evidence" value="ECO:0007669"/>
    <property type="project" value="UniProtKB-UniRule"/>
</dbReference>
<feature type="domain" description="Porphobilinogen deaminase N-terminal" evidence="9">
    <location>
        <begin position="4"/>
        <end position="211"/>
    </location>
</feature>
<dbReference type="NCBIfam" id="TIGR00212">
    <property type="entry name" value="hemC"/>
    <property type="match status" value="1"/>
</dbReference>
<dbReference type="Gene3D" id="3.40.190.10">
    <property type="entry name" value="Periplasmic binding protein-like II"/>
    <property type="match status" value="2"/>
</dbReference>
<keyword evidence="5 8" id="KW-0808">Transferase</keyword>
<dbReference type="SUPFAM" id="SSF54782">
    <property type="entry name" value="Porphobilinogen deaminase (hydroxymethylbilane synthase), C-terminal domain"/>
    <property type="match status" value="1"/>
</dbReference>
<evidence type="ECO:0000256" key="5">
    <source>
        <dbReference type="ARBA" id="ARBA00022679"/>
    </source>
</evidence>
<sequence>MKKLTIATRSSQLAVWQAGFIKNEINRKFPDITIELKKIKTKGDKILDTPLAKIGGKGLFVKEVENALYEKEADIAVHSMKDVPSEIPEGMELYVTPKRETPYDAFLSINYNSIDELPEGAVVGTSSLRRMVQIRKRRPDLQIENLRGNINTRIKKLEDGMYDAIVLAKAGLVRVGFFQHLKQTLTEDIMIPAVCQGTLGIEVREDDMESKELLKFFYDEETYIRTKAERAFLKTLEGGCQVPIAGFSILSGSKLKLMGMVSSLDAKEYIYREVEDSVENAESMGISLAKEILNAGGREILANIYHEE</sequence>
<dbReference type="FunFam" id="3.40.190.10:FF:000005">
    <property type="entry name" value="Porphobilinogen deaminase"/>
    <property type="match status" value="1"/>
</dbReference>
<comment type="pathway">
    <text evidence="2">Porphyrin-containing compound metabolism; protoporphyrin-IX biosynthesis; coproporphyrinogen-III from 5-aminolevulinate: step 2/4.</text>
</comment>
<comment type="subunit">
    <text evidence="4 8">Monomer.</text>
</comment>
<protein>
    <recommendedName>
        <fullName evidence="8">Porphobilinogen deaminase</fullName>
        <shortName evidence="8">PBG</shortName>
        <ecNumber evidence="8">2.5.1.61</ecNumber>
    </recommendedName>
    <alternativeName>
        <fullName evidence="8">Hydroxymethylbilane synthase</fullName>
        <shortName evidence="8">HMBS</shortName>
    </alternativeName>
    <alternativeName>
        <fullName evidence="8">Pre-uroporphyrinogen synthase</fullName>
    </alternativeName>
</protein>
<evidence type="ECO:0000256" key="4">
    <source>
        <dbReference type="ARBA" id="ARBA00011245"/>
    </source>
</evidence>
<feature type="modified residue" description="S-(dipyrrolylmethanemethyl)cysteine" evidence="8">
    <location>
        <position position="240"/>
    </location>
</feature>
<dbReference type="PANTHER" id="PTHR11557:SF0">
    <property type="entry name" value="PORPHOBILINOGEN DEAMINASE"/>
    <property type="match status" value="1"/>
</dbReference>
<dbReference type="CDD" id="cd13646">
    <property type="entry name" value="PBP2_EcHMBS_like"/>
    <property type="match status" value="1"/>
</dbReference>
<dbReference type="FunFam" id="3.40.190.10:FF:000004">
    <property type="entry name" value="Porphobilinogen deaminase"/>
    <property type="match status" value="1"/>
</dbReference>
<accession>A0A5D0MNJ9</accession>
<comment type="catalytic activity">
    <reaction evidence="7 8">
        <text>4 porphobilinogen + H2O = hydroxymethylbilane + 4 NH4(+)</text>
        <dbReference type="Rhea" id="RHEA:13185"/>
        <dbReference type="ChEBI" id="CHEBI:15377"/>
        <dbReference type="ChEBI" id="CHEBI:28938"/>
        <dbReference type="ChEBI" id="CHEBI:57845"/>
        <dbReference type="ChEBI" id="CHEBI:58126"/>
        <dbReference type="EC" id="2.5.1.61"/>
    </reaction>
</comment>
<evidence type="ECO:0000256" key="8">
    <source>
        <dbReference type="HAMAP-Rule" id="MF_00260"/>
    </source>
</evidence>
<comment type="caution">
    <text evidence="11">The sequence shown here is derived from an EMBL/GenBank/DDBJ whole genome shotgun (WGS) entry which is preliminary data.</text>
</comment>
<dbReference type="RefSeq" id="WP_303701424.1">
    <property type="nucleotide sequence ID" value="NZ_VSIV01000209.1"/>
</dbReference>
<comment type="similarity">
    <text evidence="3 8">Belongs to the HMBS family.</text>
</comment>
<proteinExistence type="inferred from homology"/>
<dbReference type="SUPFAM" id="SSF53850">
    <property type="entry name" value="Periplasmic binding protein-like II"/>
    <property type="match status" value="1"/>
</dbReference>
<dbReference type="Gene3D" id="3.30.160.40">
    <property type="entry name" value="Porphobilinogen deaminase, C-terminal domain"/>
    <property type="match status" value="1"/>
</dbReference>
<dbReference type="InterPro" id="IPR022417">
    <property type="entry name" value="Porphobilin_deaminase_N"/>
</dbReference>
<dbReference type="InterPro" id="IPR000860">
    <property type="entry name" value="HemC"/>
</dbReference>
<evidence type="ECO:0000259" key="10">
    <source>
        <dbReference type="Pfam" id="PF03900"/>
    </source>
</evidence>
<dbReference type="EC" id="2.5.1.61" evidence="8"/>